<evidence type="ECO:0000259" key="1">
    <source>
        <dbReference type="Pfam" id="PF14213"/>
    </source>
</evidence>
<dbReference type="HOGENOM" id="CLU_181337_0_0_9"/>
<protein>
    <recommendedName>
        <fullName evidence="1">DUF4325 domain-containing protein</fullName>
    </recommendedName>
</protein>
<organism evidence="2 3">
    <name type="scientific">Clostridium celatum DSM 1785</name>
    <dbReference type="NCBI Taxonomy" id="545697"/>
    <lineage>
        <taxon>Bacteria</taxon>
        <taxon>Bacillati</taxon>
        <taxon>Bacillota</taxon>
        <taxon>Clostridia</taxon>
        <taxon>Eubacteriales</taxon>
        <taxon>Clostridiaceae</taxon>
        <taxon>Clostridium</taxon>
    </lineage>
</organism>
<dbReference type="Proteomes" id="UP000010420">
    <property type="component" value="Unassembled WGS sequence"/>
</dbReference>
<dbReference type="PATRIC" id="fig|545697.3.peg.887"/>
<dbReference type="eggNOG" id="ENOG5033CZU">
    <property type="taxonomic scope" value="Bacteria"/>
</dbReference>
<name>L1QJA9_9CLOT</name>
<evidence type="ECO:0000313" key="3">
    <source>
        <dbReference type="Proteomes" id="UP000010420"/>
    </source>
</evidence>
<comment type="caution">
    <text evidence="2">The sequence shown here is derived from an EMBL/GenBank/DDBJ whole genome shotgun (WGS) entry which is preliminary data.</text>
</comment>
<dbReference type="AlphaFoldDB" id="L1QJA9"/>
<dbReference type="EMBL" id="AMEZ01000026">
    <property type="protein sequence ID" value="EKY28058.1"/>
    <property type="molecule type" value="Genomic_DNA"/>
</dbReference>
<accession>L1QJA9</accession>
<dbReference type="Pfam" id="PF14213">
    <property type="entry name" value="DUF4325"/>
    <property type="match status" value="1"/>
</dbReference>
<sequence length="104" mass="12023">MVKENNMIIRFCELGISLGTRDLGNKLREKIEESIENNDKVIFDLDNIEILSNSFADECFAKLLLKFDFDTIKKNTSFINGNNSNNTIILKAFKDRMKKINKES</sequence>
<reference evidence="2 3" key="1">
    <citation type="submission" date="2012-05" db="EMBL/GenBank/DDBJ databases">
        <authorList>
            <person name="Weinstock G."/>
            <person name="Sodergren E."/>
            <person name="Lobos E.A."/>
            <person name="Fulton L."/>
            <person name="Fulton R."/>
            <person name="Courtney L."/>
            <person name="Fronick C."/>
            <person name="O'Laughlin M."/>
            <person name="Godfrey J."/>
            <person name="Wilson R.M."/>
            <person name="Miner T."/>
            <person name="Farmer C."/>
            <person name="Delehaunty K."/>
            <person name="Cordes M."/>
            <person name="Minx P."/>
            <person name="Tomlinson C."/>
            <person name="Chen J."/>
            <person name="Wollam A."/>
            <person name="Pepin K.H."/>
            <person name="Bhonagiri V."/>
            <person name="Zhang X."/>
            <person name="Suruliraj S."/>
            <person name="Warren W."/>
            <person name="Mitreva M."/>
            <person name="Mardis E.R."/>
            <person name="Wilson R.K."/>
        </authorList>
    </citation>
    <scope>NUCLEOTIDE SEQUENCE [LARGE SCALE GENOMIC DNA]</scope>
    <source>
        <strain evidence="2 3">DSM 1785</strain>
    </source>
</reference>
<evidence type="ECO:0000313" key="2">
    <source>
        <dbReference type="EMBL" id="EKY28058.1"/>
    </source>
</evidence>
<feature type="domain" description="DUF4325" evidence="1">
    <location>
        <begin position="24"/>
        <end position="84"/>
    </location>
</feature>
<gene>
    <name evidence="2" type="ORF">HMPREF0216_00900</name>
</gene>
<dbReference type="InterPro" id="IPR025474">
    <property type="entry name" value="DUF4325"/>
</dbReference>
<dbReference type="STRING" id="545697.HMPREF0216_00900"/>
<keyword evidence="3" id="KW-1185">Reference proteome</keyword>
<proteinExistence type="predicted"/>